<organism evidence="1 2">
    <name type="scientific">Adineta steineri</name>
    <dbReference type="NCBI Taxonomy" id="433720"/>
    <lineage>
        <taxon>Eukaryota</taxon>
        <taxon>Metazoa</taxon>
        <taxon>Spiralia</taxon>
        <taxon>Gnathifera</taxon>
        <taxon>Rotifera</taxon>
        <taxon>Eurotatoria</taxon>
        <taxon>Bdelloidea</taxon>
        <taxon>Adinetida</taxon>
        <taxon>Adinetidae</taxon>
        <taxon>Adineta</taxon>
    </lineage>
</organism>
<sequence>VKIKAIPCAAMQTGGYYTGDFVLATGTFASSADCLAGCQLSRSCVGWRIIGK</sequence>
<feature type="non-terminal residue" evidence="1">
    <location>
        <position position="1"/>
    </location>
</feature>
<reference evidence="1" key="1">
    <citation type="submission" date="2021-02" db="EMBL/GenBank/DDBJ databases">
        <authorList>
            <person name="Nowell W R."/>
        </authorList>
    </citation>
    <scope>NUCLEOTIDE SEQUENCE</scope>
</reference>
<evidence type="ECO:0000313" key="1">
    <source>
        <dbReference type="EMBL" id="CAF1568242.1"/>
    </source>
</evidence>
<evidence type="ECO:0000313" key="2">
    <source>
        <dbReference type="Proteomes" id="UP000663845"/>
    </source>
</evidence>
<accession>A0A815YC40</accession>
<dbReference type="Proteomes" id="UP000663845">
    <property type="component" value="Unassembled WGS sequence"/>
</dbReference>
<protein>
    <recommendedName>
        <fullName evidence="3">Apple domain-containing protein</fullName>
    </recommendedName>
</protein>
<comment type="caution">
    <text evidence="1">The sequence shown here is derived from an EMBL/GenBank/DDBJ whole genome shotgun (WGS) entry which is preliminary data.</text>
</comment>
<evidence type="ECO:0008006" key="3">
    <source>
        <dbReference type="Google" id="ProtNLM"/>
    </source>
</evidence>
<proteinExistence type="predicted"/>
<name>A0A815YC40_9BILA</name>
<dbReference type="AlphaFoldDB" id="A0A815YC40"/>
<dbReference type="EMBL" id="CAJNOG010008246">
    <property type="protein sequence ID" value="CAF1568242.1"/>
    <property type="molecule type" value="Genomic_DNA"/>
</dbReference>
<gene>
    <name evidence="1" type="ORF">JYZ213_LOCUS47233</name>
</gene>